<protein>
    <submittedName>
        <fullName evidence="1">Uncharacterized protein</fullName>
    </submittedName>
</protein>
<organism evidence="1 2">
    <name type="scientific">Streptomyces bullii</name>
    <dbReference type="NCBI Taxonomy" id="349910"/>
    <lineage>
        <taxon>Bacteria</taxon>
        <taxon>Bacillati</taxon>
        <taxon>Actinomycetota</taxon>
        <taxon>Actinomycetes</taxon>
        <taxon>Kitasatosporales</taxon>
        <taxon>Streptomycetaceae</taxon>
        <taxon>Streptomyces</taxon>
    </lineage>
</organism>
<gene>
    <name evidence="1" type="ORF">ACFPZJ_08035</name>
</gene>
<reference evidence="2" key="1">
    <citation type="journal article" date="2019" name="Int. J. Syst. Evol. Microbiol.">
        <title>The Global Catalogue of Microorganisms (GCM) 10K type strain sequencing project: providing services to taxonomists for standard genome sequencing and annotation.</title>
        <authorList>
            <consortium name="The Broad Institute Genomics Platform"/>
            <consortium name="The Broad Institute Genome Sequencing Center for Infectious Disease"/>
            <person name="Wu L."/>
            <person name="Ma J."/>
        </authorList>
    </citation>
    <scope>NUCLEOTIDE SEQUENCE [LARGE SCALE GENOMIC DNA]</scope>
    <source>
        <strain evidence="2">CGMCC 4.7248</strain>
    </source>
</reference>
<sequence length="214" mass="23696">MNGCGLCEQQLEHGYLCPGCARATTERLDRMPKLWSALAGFLTPGSGTSPQYGRTRLAEAPLPVRENVLSLRAAGGIAGVLERWRAAMQYDRGWNPPAVPPAVERRVAVAARGLSMNMDWIVTEWPRAGEFALEIRDLERDILTIVDPEDPDERRRRRGTQIGHCVAEFEDGGVCGAPLRAYPGEETLTCQWCRTAYGPDDYLTLLHFQPAESA</sequence>
<comment type="caution">
    <text evidence="1">The sequence shown here is derived from an EMBL/GenBank/DDBJ whole genome shotgun (WGS) entry which is preliminary data.</text>
</comment>
<name>A0ABW0UJH5_9ACTN</name>
<dbReference type="RefSeq" id="WP_381019078.1">
    <property type="nucleotide sequence ID" value="NZ_JBHSNY010000003.1"/>
</dbReference>
<proteinExistence type="predicted"/>
<dbReference type="Proteomes" id="UP001596154">
    <property type="component" value="Unassembled WGS sequence"/>
</dbReference>
<evidence type="ECO:0000313" key="2">
    <source>
        <dbReference type="Proteomes" id="UP001596154"/>
    </source>
</evidence>
<dbReference type="EMBL" id="JBHSNY010000003">
    <property type="protein sequence ID" value="MFC5633741.1"/>
    <property type="molecule type" value="Genomic_DNA"/>
</dbReference>
<keyword evidence="2" id="KW-1185">Reference proteome</keyword>
<evidence type="ECO:0000313" key="1">
    <source>
        <dbReference type="EMBL" id="MFC5633741.1"/>
    </source>
</evidence>
<accession>A0ABW0UJH5</accession>